<dbReference type="InterPro" id="IPR013103">
    <property type="entry name" value="RVT_2"/>
</dbReference>
<proteinExistence type="predicted"/>
<evidence type="ECO:0000313" key="3">
    <source>
        <dbReference type="Proteomes" id="UP000765509"/>
    </source>
</evidence>
<dbReference type="Pfam" id="PF07727">
    <property type="entry name" value="RVT_2"/>
    <property type="match status" value="1"/>
</dbReference>
<accession>A0A9Q3PQN6</accession>
<protein>
    <recommendedName>
        <fullName evidence="1">Reverse transcriptase Ty1/copia-type domain-containing protein</fullName>
    </recommendedName>
</protein>
<feature type="domain" description="Reverse transcriptase Ty1/copia-type" evidence="1">
    <location>
        <begin position="125"/>
        <end position="210"/>
    </location>
</feature>
<keyword evidence="3" id="KW-1185">Reference proteome</keyword>
<organism evidence="2 3">
    <name type="scientific">Austropuccinia psidii MF-1</name>
    <dbReference type="NCBI Taxonomy" id="1389203"/>
    <lineage>
        <taxon>Eukaryota</taxon>
        <taxon>Fungi</taxon>
        <taxon>Dikarya</taxon>
        <taxon>Basidiomycota</taxon>
        <taxon>Pucciniomycotina</taxon>
        <taxon>Pucciniomycetes</taxon>
        <taxon>Pucciniales</taxon>
        <taxon>Sphaerophragmiaceae</taxon>
        <taxon>Austropuccinia</taxon>
    </lineage>
</organism>
<dbReference type="Proteomes" id="UP000765509">
    <property type="component" value="Unassembled WGS sequence"/>
</dbReference>
<dbReference type="AlphaFoldDB" id="A0A9Q3PQN6"/>
<reference evidence="2" key="1">
    <citation type="submission" date="2021-03" db="EMBL/GenBank/DDBJ databases">
        <title>Draft genome sequence of rust myrtle Austropuccinia psidii MF-1, a brazilian biotype.</title>
        <authorList>
            <person name="Quecine M.C."/>
            <person name="Pachon D.M.R."/>
            <person name="Bonatelli M.L."/>
            <person name="Correr F.H."/>
            <person name="Franceschini L.M."/>
            <person name="Leite T.F."/>
            <person name="Margarido G.R.A."/>
            <person name="Almeida C.A."/>
            <person name="Ferrarezi J.A."/>
            <person name="Labate C.A."/>
        </authorList>
    </citation>
    <scope>NUCLEOTIDE SEQUENCE</scope>
    <source>
        <strain evidence="2">MF-1</strain>
    </source>
</reference>
<gene>
    <name evidence="2" type="ORF">O181_108702</name>
</gene>
<dbReference type="EMBL" id="AVOT02083612">
    <property type="protein sequence ID" value="MBW0568987.1"/>
    <property type="molecule type" value="Genomic_DNA"/>
</dbReference>
<evidence type="ECO:0000259" key="1">
    <source>
        <dbReference type="Pfam" id="PF07727"/>
    </source>
</evidence>
<name>A0A9Q3PQN6_9BASI</name>
<comment type="caution">
    <text evidence="2">The sequence shown here is derived from an EMBL/GenBank/DDBJ whole genome shotgun (WGS) entry which is preliminary data.</text>
</comment>
<evidence type="ECO:0000313" key="2">
    <source>
        <dbReference type="EMBL" id="MBW0568987.1"/>
    </source>
</evidence>
<sequence>MQLFDPQNTSRQVHTSAALESSKNYEYVPYYKEAPRNISSSINEGNIITGKRNSKYRDNMLLADIVPYSKALIDPIKAPEWKKAMDAEYHSLTSHNTGELVPYPAKPAKVIGGMWRLSRKRNEHETASLHGEMDALVYVNQVKGKETWVWRLRKSLYGTKQARRMWKANLTAALNNLGLASAQSDESLFVNSDKTLLLHVHVDDGFVISKCTIRRVSVC</sequence>
<dbReference type="OrthoDB" id="1000646at2759"/>